<comment type="caution">
    <text evidence="1">The sequence shown here is derived from an EMBL/GenBank/DDBJ whole genome shotgun (WGS) entry which is preliminary data.</text>
</comment>
<dbReference type="AlphaFoldDB" id="A0A3N6QBG4"/>
<name>A0A3N6QBG4_9CYAN</name>
<dbReference type="Proteomes" id="UP000269154">
    <property type="component" value="Unassembled WGS sequence"/>
</dbReference>
<sequence>MGLIPDNLQGFNRVGGVYISIDHILAPTTDYFLNVIIDETLYFYLFLIAVEAKLRTFLNAQTSVRDYF</sequence>
<accession>A0A3N6QBG4</accession>
<keyword evidence="2" id="KW-1185">Reference proteome</keyword>
<reference evidence="1 2" key="1">
    <citation type="journal article" date="2018" name="ACS Chem. Biol.">
        <title>Ketoreductase domain dysfunction expands chemodiversity: malyngamide biosynthesis in the cyanobacterium Okeania hirsuta.</title>
        <authorList>
            <person name="Moss N.A."/>
            <person name="Leao T."/>
            <person name="Rankin M."/>
            <person name="McCullough T.M."/>
            <person name="Qu P."/>
            <person name="Korobeynikov A."/>
            <person name="Smith J.L."/>
            <person name="Gerwick L."/>
            <person name="Gerwick W.H."/>
        </authorList>
    </citation>
    <scope>NUCLEOTIDE SEQUENCE [LARGE SCALE GENOMIC DNA]</scope>
    <source>
        <strain evidence="1 2">PAB10Feb10-1</strain>
    </source>
</reference>
<evidence type="ECO:0000313" key="1">
    <source>
        <dbReference type="EMBL" id="RQH37036.1"/>
    </source>
</evidence>
<organism evidence="1 2">
    <name type="scientific">Okeania hirsuta</name>
    <dbReference type="NCBI Taxonomy" id="1458930"/>
    <lineage>
        <taxon>Bacteria</taxon>
        <taxon>Bacillati</taxon>
        <taxon>Cyanobacteriota</taxon>
        <taxon>Cyanophyceae</taxon>
        <taxon>Oscillatoriophycideae</taxon>
        <taxon>Oscillatoriales</taxon>
        <taxon>Microcoleaceae</taxon>
        <taxon>Okeania</taxon>
    </lineage>
</organism>
<evidence type="ECO:0000313" key="2">
    <source>
        <dbReference type="Proteomes" id="UP000269154"/>
    </source>
</evidence>
<proteinExistence type="predicted"/>
<dbReference type="EMBL" id="RCBY01000110">
    <property type="protein sequence ID" value="RQH37036.1"/>
    <property type="molecule type" value="Genomic_DNA"/>
</dbReference>
<protein>
    <submittedName>
        <fullName evidence="1">Uncharacterized protein</fullName>
    </submittedName>
</protein>
<gene>
    <name evidence="1" type="ORF">D5R40_18535</name>
</gene>